<reference evidence="1 2" key="1">
    <citation type="journal article" date="2020" name="bioRxiv">
        <title>Whole genome comparisons of ergot fungi reveals the divergence and evolution of species within the genus Claviceps are the result of varying mechanisms driving genome evolution and host range expansion.</title>
        <authorList>
            <person name="Wyka S.A."/>
            <person name="Mondo S.J."/>
            <person name="Liu M."/>
            <person name="Dettman J."/>
            <person name="Nalam V."/>
            <person name="Broders K.D."/>
        </authorList>
    </citation>
    <scope>NUCLEOTIDE SEQUENCE [LARGE SCALE GENOMIC DNA]</scope>
    <source>
        <strain evidence="1 2">Clav52</strain>
    </source>
</reference>
<evidence type="ECO:0000313" key="1">
    <source>
        <dbReference type="EMBL" id="KAG6302310.1"/>
    </source>
</evidence>
<dbReference type="EMBL" id="SRRH01000026">
    <property type="protein sequence ID" value="KAG6302310.1"/>
    <property type="molecule type" value="Genomic_DNA"/>
</dbReference>
<accession>A0A9P7QPP2</accession>
<evidence type="ECO:0000313" key="2">
    <source>
        <dbReference type="Proteomes" id="UP000707071"/>
    </source>
</evidence>
<proteinExistence type="predicted"/>
<sequence>MSNWAASLIRHRALLKIFFSGQFNSVDLQAPPETWSKVLNTEDRQHENSLYDRVKVWEVRQANRYWSRITPHDEKRKEEESI</sequence>
<gene>
    <name evidence="1" type="ORF">E4U09_003195</name>
</gene>
<protein>
    <submittedName>
        <fullName evidence="1">Uncharacterized protein</fullName>
    </submittedName>
</protein>
<dbReference type="Proteomes" id="UP000707071">
    <property type="component" value="Unassembled WGS sequence"/>
</dbReference>
<name>A0A9P7QPP2_9HYPO</name>
<comment type="caution">
    <text evidence="1">The sequence shown here is derived from an EMBL/GenBank/DDBJ whole genome shotgun (WGS) entry which is preliminary data.</text>
</comment>
<organism evidence="1 2">
    <name type="scientific">Claviceps aff. purpurea</name>
    <dbReference type="NCBI Taxonomy" id="1967640"/>
    <lineage>
        <taxon>Eukaryota</taxon>
        <taxon>Fungi</taxon>
        <taxon>Dikarya</taxon>
        <taxon>Ascomycota</taxon>
        <taxon>Pezizomycotina</taxon>
        <taxon>Sordariomycetes</taxon>
        <taxon>Hypocreomycetidae</taxon>
        <taxon>Hypocreales</taxon>
        <taxon>Clavicipitaceae</taxon>
        <taxon>Claviceps</taxon>
    </lineage>
</organism>
<keyword evidence="2" id="KW-1185">Reference proteome</keyword>
<dbReference type="AlphaFoldDB" id="A0A9P7QPP2"/>